<comment type="caution">
    <text evidence="2">The sequence shown here is derived from an EMBL/GenBank/DDBJ whole genome shotgun (WGS) entry which is preliminary data.</text>
</comment>
<keyword evidence="3" id="KW-1185">Reference proteome</keyword>
<feature type="compositionally biased region" description="Basic and acidic residues" evidence="1">
    <location>
        <begin position="40"/>
        <end position="59"/>
    </location>
</feature>
<feature type="compositionally biased region" description="Low complexity" evidence="1">
    <location>
        <begin position="75"/>
        <end position="87"/>
    </location>
</feature>
<dbReference type="EMBL" id="ASPP01027565">
    <property type="protein sequence ID" value="ETO06035.1"/>
    <property type="molecule type" value="Genomic_DNA"/>
</dbReference>
<reference evidence="2 3" key="1">
    <citation type="journal article" date="2013" name="Curr. Biol.">
        <title>The Genome of the Foraminiferan Reticulomyxa filosa.</title>
        <authorList>
            <person name="Glockner G."/>
            <person name="Hulsmann N."/>
            <person name="Schleicher M."/>
            <person name="Noegel A.A."/>
            <person name="Eichinger L."/>
            <person name="Gallinger C."/>
            <person name="Pawlowski J."/>
            <person name="Sierra R."/>
            <person name="Euteneuer U."/>
            <person name="Pillet L."/>
            <person name="Moustafa A."/>
            <person name="Platzer M."/>
            <person name="Groth M."/>
            <person name="Szafranski K."/>
            <person name="Schliwa M."/>
        </authorList>
    </citation>
    <scope>NUCLEOTIDE SEQUENCE [LARGE SCALE GENOMIC DNA]</scope>
</reference>
<evidence type="ECO:0000256" key="1">
    <source>
        <dbReference type="SAM" id="MobiDB-lite"/>
    </source>
</evidence>
<feature type="compositionally biased region" description="Polar residues" evidence="1">
    <location>
        <begin position="114"/>
        <end position="148"/>
    </location>
</feature>
<protein>
    <submittedName>
        <fullName evidence="2">Ankyrin repeat-containing protein</fullName>
    </submittedName>
</protein>
<evidence type="ECO:0000313" key="3">
    <source>
        <dbReference type="Proteomes" id="UP000023152"/>
    </source>
</evidence>
<feature type="region of interest" description="Disordered" evidence="1">
    <location>
        <begin position="1"/>
        <end position="156"/>
    </location>
</feature>
<name>X6LZ71_RETFI</name>
<feature type="compositionally biased region" description="Low complexity" evidence="1">
    <location>
        <begin position="7"/>
        <end position="38"/>
    </location>
</feature>
<accession>X6LZ71</accession>
<evidence type="ECO:0000313" key="2">
    <source>
        <dbReference type="EMBL" id="ETO06035.1"/>
    </source>
</evidence>
<proteinExistence type="predicted"/>
<gene>
    <name evidence="2" type="ORF">RFI_31361</name>
</gene>
<organism evidence="2 3">
    <name type="scientific">Reticulomyxa filosa</name>
    <dbReference type="NCBI Taxonomy" id="46433"/>
    <lineage>
        <taxon>Eukaryota</taxon>
        <taxon>Sar</taxon>
        <taxon>Rhizaria</taxon>
        <taxon>Retaria</taxon>
        <taxon>Foraminifera</taxon>
        <taxon>Monothalamids</taxon>
        <taxon>Reticulomyxidae</taxon>
        <taxon>Reticulomyxa</taxon>
    </lineage>
</organism>
<dbReference type="AlphaFoldDB" id="X6LZ71"/>
<sequence>MPLVEGANASTSASSTNDSNNNSNNVSTVTLSNAVTTTQERNRFDGKESERSLDLKHELGGGGGHFRHESDDTMSESSLTSDTTTLTAISEAVTLDSQDEDKTHAFSNAPVATAATQHNAPQNVNLSSRLVFHTKTNNPNTTSANVATQKDPRGKT</sequence>
<dbReference type="Proteomes" id="UP000023152">
    <property type="component" value="Unassembled WGS sequence"/>
</dbReference>